<comment type="caution">
    <text evidence="1">The sequence shown here is derived from an EMBL/GenBank/DDBJ whole genome shotgun (WGS) entry which is preliminary data.</text>
</comment>
<gene>
    <name evidence="1" type="ORF">P5673_030000</name>
</gene>
<dbReference type="Proteomes" id="UP001249851">
    <property type="component" value="Unassembled WGS sequence"/>
</dbReference>
<sequence length="113" mass="12457">MGEFFITKIANIKSKLDGISPSHLPSTSEPDLASEPSDIVLSDFQCQTVDAIRDMITSGKKKSCILDPKPVTLLSACLDPLLPVITNMKPRRPWRIDRLVVPPLDFGICLLPQ</sequence>
<protein>
    <submittedName>
        <fullName evidence="1">Uncharacterized protein</fullName>
    </submittedName>
</protein>
<dbReference type="AlphaFoldDB" id="A0AAD9UTU3"/>
<reference evidence="1" key="1">
    <citation type="journal article" date="2023" name="G3 (Bethesda)">
        <title>Whole genome assembly and annotation of the endangered Caribbean coral Acropora cervicornis.</title>
        <authorList>
            <person name="Selwyn J.D."/>
            <person name="Vollmer S.V."/>
        </authorList>
    </citation>
    <scope>NUCLEOTIDE SEQUENCE</scope>
    <source>
        <strain evidence="1">K2</strain>
    </source>
</reference>
<dbReference type="EMBL" id="JARQWQ010000125">
    <property type="protein sequence ID" value="KAK2549467.1"/>
    <property type="molecule type" value="Genomic_DNA"/>
</dbReference>
<name>A0AAD9UTU3_ACRCE</name>
<organism evidence="1 2">
    <name type="scientific">Acropora cervicornis</name>
    <name type="common">Staghorn coral</name>
    <dbReference type="NCBI Taxonomy" id="6130"/>
    <lineage>
        <taxon>Eukaryota</taxon>
        <taxon>Metazoa</taxon>
        <taxon>Cnidaria</taxon>
        <taxon>Anthozoa</taxon>
        <taxon>Hexacorallia</taxon>
        <taxon>Scleractinia</taxon>
        <taxon>Astrocoeniina</taxon>
        <taxon>Acroporidae</taxon>
        <taxon>Acropora</taxon>
    </lineage>
</organism>
<proteinExistence type="predicted"/>
<evidence type="ECO:0000313" key="1">
    <source>
        <dbReference type="EMBL" id="KAK2549467.1"/>
    </source>
</evidence>
<evidence type="ECO:0000313" key="2">
    <source>
        <dbReference type="Proteomes" id="UP001249851"/>
    </source>
</evidence>
<reference evidence="1" key="2">
    <citation type="journal article" date="2023" name="Science">
        <title>Genomic signatures of disease resistance in endangered staghorn corals.</title>
        <authorList>
            <person name="Vollmer S.V."/>
            <person name="Selwyn J.D."/>
            <person name="Despard B.A."/>
            <person name="Roesel C.L."/>
        </authorList>
    </citation>
    <scope>NUCLEOTIDE SEQUENCE</scope>
    <source>
        <strain evidence="1">K2</strain>
    </source>
</reference>
<accession>A0AAD9UTU3</accession>
<keyword evidence="2" id="KW-1185">Reference proteome</keyword>